<evidence type="ECO:0000313" key="2">
    <source>
        <dbReference type="Proteomes" id="UP000001542"/>
    </source>
</evidence>
<dbReference type="RefSeq" id="XP_001309489.1">
    <property type="nucleotide sequence ID" value="XM_001309488.1"/>
</dbReference>
<name>A2FEV5_TRIV3</name>
<dbReference type="VEuPathDB" id="TrichDB:TVAGG3_0702620"/>
<dbReference type="SMR" id="A2FEV5"/>
<dbReference type="AlphaFoldDB" id="A2FEV5"/>
<organism evidence="1 2">
    <name type="scientific">Trichomonas vaginalis (strain ATCC PRA-98 / G3)</name>
    <dbReference type="NCBI Taxonomy" id="412133"/>
    <lineage>
        <taxon>Eukaryota</taxon>
        <taxon>Metamonada</taxon>
        <taxon>Parabasalia</taxon>
        <taxon>Trichomonadida</taxon>
        <taxon>Trichomonadidae</taxon>
        <taxon>Trichomonas</taxon>
    </lineage>
</organism>
<dbReference type="InParanoid" id="A2FEV5"/>
<protein>
    <submittedName>
        <fullName evidence="1">Uncharacterized protein</fullName>
    </submittedName>
</protein>
<dbReference type="Proteomes" id="UP000001542">
    <property type="component" value="Unassembled WGS sequence"/>
</dbReference>
<evidence type="ECO:0000313" key="1">
    <source>
        <dbReference type="EMBL" id="EAX96559.1"/>
    </source>
</evidence>
<dbReference type="VEuPathDB" id="TrichDB:TVAG_041610"/>
<dbReference type="EMBL" id="DS113753">
    <property type="protein sequence ID" value="EAX96559.1"/>
    <property type="molecule type" value="Genomic_DNA"/>
</dbReference>
<reference evidence="1" key="2">
    <citation type="journal article" date="2007" name="Science">
        <title>Draft genome sequence of the sexually transmitted pathogen Trichomonas vaginalis.</title>
        <authorList>
            <person name="Carlton J.M."/>
            <person name="Hirt R.P."/>
            <person name="Silva J.C."/>
            <person name="Delcher A.L."/>
            <person name="Schatz M."/>
            <person name="Zhao Q."/>
            <person name="Wortman J.R."/>
            <person name="Bidwell S.L."/>
            <person name="Alsmark U.C.M."/>
            <person name="Besteiro S."/>
            <person name="Sicheritz-Ponten T."/>
            <person name="Noel C.J."/>
            <person name="Dacks J.B."/>
            <person name="Foster P.G."/>
            <person name="Simillion C."/>
            <person name="Van de Peer Y."/>
            <person name="Miranda-Saavedra D."/>
            <person name="Barton G.J."/>
            <person name="Westrop G.D."/>
            <person name="Mueller S."/>
            <person name="Dessi D."/>
            <person name="Fiori P.L."/>
            <person name="Ren Q."/>
            <person name="Paulsen I."/>
            <person name="Zhang H."/>
            <person name="Bastida-Corcuera F.D."/>
            <person name="Simoes-Barbosa A."/>
            <person name="Brown M.T."/>
            <person name="Hayes R.D."/>
            <person name="Mukherjee M."/>
            <person name="Okumura C.Y."/>
            <person name="Schneider R."/>
            <person name="Smith A.J."/>
            <person name="Vanacova S."/>
            <person name="Villalvazo M."/>
            <person name="Haas B.J."/>
            <person name="Pertea M."/>
            <person name="Feldblyum T.V."/>
            <person name="Utterback T.R."/>
            <person name="Shu C.L."/>
            <person name="Osoegawa K."/>
            <person name="de Jong P.J."/>
            <person name="Hrdy I."/>
            <person name="Horvathova L."/>
            <person name="Zubacova Z."/>
            <person name="Dolezal P."/>
            <person name="Malik S.B."/>
            <person name="Logsdon J.M. Jr."/>
            <person name="Henze K."/>
            <person name="Gupta A."/>
            <person name="Wang C.C."/>
            <person name="Dunne R.L."/>
            <person name="Upcroft J.A."/>
            <person name="Upcroft P."/>
            <person name="White O."/>
            <person name="Salzberg S.L."/>
            <person name="Tang P."/>
            <person name="Chiu C.-H."/>
            <person name="Lee Y.-S."/>
            <person name="Embley T.M."/>
            <person name="Coombs G.H."/>
            <person name="Mottram J.C."/>
            <person name="Tachezy J."/>
            <person name="Fraser-Liggett C.M."/>
            <person name="Johnson P.J."/>
        </authorList>
    </citation>
    <scope>NUCLEOTIDE SEQUENCE [LARGE SCALE GENOMIC DNA]</scope>
    <source>
        <strain evidence="1">G3</strain>
    </source>
</reference>
<sequence>MNTSSTEDNFQGLINQLDAVYDKMSGAKRNQIVQEHEALIKFTNDFQKNQTKFIGDFLDIESPIPEKTTKIATPDTIQAANQQFDQFLQFKQKKEIQIDISAQKVTDFNKEMCNSINAFMSTSTSNN</sequence>
<accession>A2FEV5</accession>
<gene>
    <name evidence="1" type="ORF">TVAG_041610</name>
</gene>
<proteinExistence type="predicted"/>
<dbReference type="KEGG" id="tva:4754331"/>
<keyword evidence="2" id="KW-1185">Reference proteome</keyword>
<reference evidence="1" key="1">
    <citation type="submission" date="2006-10" db="EMBL/GenBank/DDBJ databases">
        <authorList>
            <person name="Amadeo P."/>
            <person name="Zhao Q."/>
            <person name="Wortman J."/>
            <person name="Fraser-Liggett C."/>
            <person name="Carlton J."/>
        </authorList>
    </citation>
    <scope>NUCLEOTIDE SEQUENCE</scope>
    <source>
        <strain evidence="1">G3</strain>
    </source>
</reference>